<dbReference type="InterPro" id="IPR014746">
    <property type="entry name" value="Gln_synth/guanido_kin_cat_dom"/>
</dbReference>
<comment type="similarity">
    <text evidence="1 5 6">Belongs to the glutamine synthetase family.</text>
</comment>
<gene>
    <name evidence="8" type="ORF">ENP47_00920</name>
</gene>
<dbReference type="PANTHER" id="PTHR43785:SF12">
    <property type="entry name" value="TYPE-1 GLUTAMINE SYNTHETASE 2"/>
    <property type="match status" value="1"/>
</dbReference>
<dbReference type="Gene3D" id="3.30.590.10">
    <property type="entry name" value="Glutamine synthetase/guanido kinase, catalytic domain"/>
    <property type="match status" value="1"/>
</dbReference>
<reference evidence="8" key="1">
    <citation type="journal article" date="2020" name="mSystems">
        <title>Genome- and Community-Level Interaction Insights into Carbon Utilization and Element Cycling Functions of Hydrothermarchaeota in Hydrothermal Sediment.</title>
        <authorList>
            <person name="Zhou Z."/>
            <person name="Liu Y."/>
            <person name="Xu W."/>
            <person name="Pan J."/>
            <person name="Luo Z.H."/>
            <person name="Li M."/>
        </authorList>
    </citation>
    <scope>NUCLEOTIDE SEQUENCE [LARGE SCALE GENOMIC DNA]</scope>
    <source>
        <strain evidence="8">SpSt-222</strain>
    </source>
</reference>
<organism evidence="8">
    <name type="scientific">Thermomicrobium roseum</name>
    <dbReference type="NCBI Taxonomy" id="500"/>
    <lineage>
        <taxon>Bacteria</taxon>
        <taxon>Pseudomonadati</taxon>
        <taxon>Thermomicrobiota</taxon>
        <taxon>Thermomicrobia</taxon>
        <taxon>Thermomicrobiales</taxon>
        <taxon>Thermomicrobiaceae</taxon>
        <taxon>Thermomicrobium</taxon>
    </lineage>
</organism>
<dbReference type="EMBL" id="DSJL01000001">
    <property type="protein sequence ID" value="HEF64167.1"/>
    <property type="molecule type" value="Genomic_DNA"/>
</dbReference>
<evidence type="ECO:0000313" key="8">
    <source>
        <dbReference type="EMBL" id="HEF64167.1"/>
    </source>
</evidence>
<keyword evidence="3" id="KW-0547">Nucleotide-binding</keyword>
<dbReference type="GO" id="GO:0006576">
    <property type="term" value="P:biogenic amine metabolic process"/>
    <property type="evidence" value="ECO:0007669"/>
    <property type="project" value="UniProtKB-ARBA"/>
</dbReference>
<dbReference type="PANTHER" id="PTHR43785">
    <property type="entry name" value="GAMMA-GLUTAMYLPUTRESCINE SYNTHETASE"/>
    <property type="match status" value="1"/>
</dbReference>
<comment type="caution">
    <text evidence="8">The sequence shown here is derived from an EMBL/GenBank/DDBJ whole genome shotgun (WGS) entry which is preliminary data.</text>
</comment>
<dbReference type="AlphaFoldDB" id="A0A7C2BDL6"/>
<evidence type="ECO:0000256" key="6">
    <source>
        <dbReference type="RuleBase" id="RU000384"/>
    </source>
</evidence>
<evidence type="ECO:0000256" key="3">
    <source>
        <dbReference type="ARBA" id="ARBA00022741"/>
    </source>
</evidence>
<dbReference type="Gene3D" id="3.10.20.70">
    <property type="entry name" value="Glutamine synthetase, N-terminal domain"/>
    <property type="match status" value="1"/>
</dbReference>
<dbReference type="SUPFAM" id="SSF55931">
    <property type="entry name" value="Glutamine synthetase/guanido kinase"/>
    <property type="match status" value="1"/>
</dbReference>
<dbReference type="SUPFAM" id="SSF54368">
    <property type="entry name" value="Glutamine synthetase, N-terminal domain"/>
    <property type="match status" value="1"/>
</dbReference>
<keyword evidence="4" id="KW-0067">ATP-binding</keyword>
<dbReference type="PROSITE" id="PS51987">
    <property type="entry name" value="GS_CATALYTIC"/>
    <property type="match status" value="1"/>
</dbReference>
<accession>A0A7C2BDL6</accession>
<evidence type="ECO:0000256" key="2">
    <source>
        <dbReference type="ARBA" id="ARBA00022598"/>
    </source>
</evidence>
<dbReference type="GO" id="GO:0005524">
    <property type="term" value="F:ATP binding"/>
    <property type="evidence" value="ECO:0007669"/>
    <property type="project" value="UniProtKB-KW"/>
</dbReference>
<keyword evidence="2" id="KW-0436">Ligase</keyword>
<evidence type="ECO:0000256" key="5">
    <source>
        <dbReference type="PROSITE-ProRule" id="PRU01331"/>
    </source>
</evidence>
<evidence type="ECO:0000256" key="1">
    <source>
        <dbReference type="ARBA" id="ARBA00009897"/>
    </source>
</evidence>
<feature type="domain" description="GS catalytic" evidence="7">
    <location>
        <begin position="125"/>
        <end position="461"/>
    </location>
</feature>
<evidence type="ECO:0000259" key="7">
    <source>
        <dbReference type="PROSITE" id="PS51987"/>
    </source>
</evidence>
<dbReference type="FunFam" id="3.30.590.10:FF:000005">
    <property type="entry name" value="Probable glutamine synthetase"/>
    <property type="match status" value="1"/>
</dbReference>
<evidence type="ECO:0000256" key="4">
    <source>
        <dbReference type="ARBA" id="ARBA00022840"/>
    </source>
</evidence>
<dbReference type="GO" id="GO:0042402">
    <property type="term" value="P:biogenic amine catabolic process"/>
    <property type="evidence" value="ECO:0007669"/>
    <property type="project" value="UniProtKB-ARBA"/>
</dbReference>
<proteinExistence type="inferred from homology"/>
<dbReference type="Pfam" id="PF00120">
    <property type="entry name" value="Gln-synt_C"/>
    <property type="match status" value="1"/>
</dbReference>
<dbReference type="InterPro" id="IPR008146">
    <property type="entry name" value="Gln_synth_cat_dom"/>
</dbReference>
<protein>
    <submittedName>
        <fullName evidence="8">Glutamine synthetase</fullName>
    </submittedName>
</protein>
<dbReference type="InterPro" id="IPR036651">
    <property type="entry name" value="Gln_synt_N_sf"/>
</dbReference>
<name>A0A7C2BDL6_THERO</name>
<dbReference type="SMART" id="SM01230">
    <property type="entry name" value="Gln-synt_C"/>
    <property type="match status" value="1"/>
</dbReference>
<dbReference type="GO" id="GO:0004356">
    <property type="term" value="F:glutamine synthetase activity"/>
    <property type="evidence" value="ECO:0007669"/>
    <property type="project" value="InterPro"/>
</dbReference>
<dbReference type="GO" id="GO:0006542">
    <property type="term" value="P:glutamine biosynthetic process"/>
    <property type="evidence" value="ECO:0007669"/>
    <property type="project" value="InterPro"/>
</dbReference>
<sequence length="461" mass="51982">MSSHTSGLLSLAELTQLVESGEIDTVINAICDMQGRLMGKRVRADFFLDHVREHGTHFCTYLLGTDMEMTTPGGYRLMNWETGYGDWVARPDFATLRRIPWLEGTALVLADAVDEETGELIPVAPRTILRQQVSRASAMGFRVMMASELEFYLLKDSYDEAHEKGYRGLRPFGWYNEDYHLFQGTKAEPIYRQIRNLMTAAGIPIEFSKGEAAAGQHEINIHYADALESADRAVLFKHGVKEIAYLNGLSVTFMAKPHHTWTGSSSHIHLSIWDSAGERNLFYDPDGQPYHMSRLMQHALAGLIAHARELSLFVASNVNSYKRYAVASWAPVNVVWGRDNRTCGFRIVGHGQSLRIESRIPGADANPYLAYAAMIAAALDGIERELPLPPEYRGNAYEARDVVRVPRTLAEAMVEFDRSAFARQAFGDLVVDHYVNMARVEQEAFDAVVTDWELYRYFERG</sequence>